<evidence type="ECO:0000313" key="21">
    <source>
        <dbReference type="EMBL" id="SMG19611.1"/>
    </source>
</evidence>
<evidence type="ECO:0000313" key="22">
    <source>
        <dbReference type="Proteomes" id="UP000193355"/>
    </source>
</evidence>
<feature type="binding site" evidence="13">
    <location>
        <position position="254"/>
    </location>
    <ligand>
        <name>sn-glycerol 3-phosphate</name>
        <dbReference type="ChEBI" id="CHEBI:57597"/>
    </ligand>
</feature>
<dbReference type="Proteomes" id="UP000193355">
    <property type="component" value="Unassembled WGS sequence"/>
</dbReference>
<keyword evidence="2 13" id="KW-0444">Lipid biosynthesis</keyword>
<sequence>MRKITVLGGGSWGTALATVAARNGNTVSLWCRREEQARSITESRENLRYLPGSPIPDEVKATSNLKEALSFSDLWILSVPTQSVRPLLKEIAKVSSRESVSLCNVAKGIETQSLKRISQIVEEEIPLAKYTVLSGPSHAEEVIKGLPTAVVAASDLSDQYLIWQKALNTNFFRIYSSDDVCGVETGGALKNVVAVASGLAHSMEMGDNAIASMVTRGLAEIMRLAVAMGAHPITLAGLAGIGDLMVTAYSRHSRNFRLGVALGKGMTLDEAVASLGQVAEGAYTVKAAVALGQSLSVDLPITEAVYQVLYQNNSPEETIKDLLSRDPKPEYPPHVFEGQKVDH</sequence>
<comment type="similarity">
    <text evidence="1 13 17">Belongs to the NAD-dependent glycerol-3-phosphate dehydrogenase family.</text>
</comment>
<dbReference type="InterPro" id="IPR013328">
    <property type="entry name" value="6PGD_dom2"/>
</dbReference>
<dbReference type="GO" id="GO:0141152">
    <property type="term" value="F:glycerol-3-phosphate dehydrogenase (NAD+) activity"/>
    <property type="evidence" value="ECO:0007669"/>
    <property type="project" value="RHEA"/>
</dbReference>
<dbReference type="UniPathway" id="UPA00940"/>
<feature type="binding site" evidence="15">
    <location>
        <position position="107"/>
    </location>
    <ligand>
        <name>substrate</name>
    </ligand>
</feature>
<evidence type="ECO:0000256" key="3">
    <source>
        <dbReference type="ARBA" id="ARBA00022857"/>
    </source>
</evidence>
<dbReference type="GO" id="GO:0046168">
    <property type="term" value="P:glycerol-3-phosphate catabolic process"/>
    <property type="evidence" value="ECO:0007669"/>
    <property type="project" value="InterPro"/>
</dbReference>
<dbReference type="HAMAP" id="MF_00394">
    <property type="entry name" value="NAD_Glyc3P_dehydrog"/>
    <property type="match status" value="1"/>
</dbReference>
<evidence type="ECO:0000256" key="16">
    <source>
        <dbReference type="PIRSR" id="PIRSR000114-3"/>
    </source>
</evidence>
<keyword evidence="5 13" id="KW-0520">NAD</keyword>
<dbReference type="PANTHER" id="PTHR11728:SF1">
    <property type="entry name" value="GLYCEROL-3-PHOSPHATE DEHYDROGENASE [NAD(+)] 2, CHLOROPLASTIC"/>
    <property type="match status" value="1"/>
</dbReference>
<feature type="binding site" evidence="13">
    <location>
        <position position="11"/>
    </location>
    <ligand>
        <name>NADPH</name>
        <dbReference type="ChEBI" id="CHEBI:57783"/>
    </ligand>
</feature>
<evidence type="ECO:0000256" key="11">
    <source>
        <dbReference type="ARBA" id="ARBA00069372"/>
    </source>
</evidence>
<comment type="subcellular location">
    <subcellularLocation>
        <location evidence="13">Cytoplasm</location>
    </subcellularLocation>
</comment>
<dbReference type="InterPro" id="IPR006109">
    <property type="entry name" value="G3P_DH_NAD-dep_C"/>
</dbReference>
<comment type="catalytic activity">
    <reaction evidence="9">
        <text>sn-glycerol 3-phosphate + NADP(+) = dihydroxyacetone phosphate + NADPH + H(+)</text>
        <dbReference type="Rhea" id="RHEA:11096"/>
        <dbReference type="ChEBI" id="CHEBI:15378"/>
        <dbReference type="ChEBI" id="CHEBI:57597"/>
        <dbReference type="ChEBI" id="CHEBI:57642"/>
        <dbReference type="ChEBI" id="CHEBI:57783"/>
        <dbReference type="ChEBI" id="CHEBI:58349"/>
        <dbReference type="EC" id="1.1.1.94"/>
    </reaction>
    <physiologicalReaction direction="right-to-left" evidence="9">
        <dbReference type="Rhea" id="RHEA:11098"/>
    </physiologicalReaction>
</comment>
<comment type="pathway">
    <text evidence="13">Membrane lipid metabolism; glycerophospholipid metabolism.</text>
</comment>
<feature type="binding site" evidence="13">
    <location>
        <position position="243"/>
    </location>
    <ligand>
        <name>sn-glycerol 3-phosphate</name>
        <dbReference type="ChEBI" id="CHEBI:57597"/>
    </ligand>
</feature>
<dbReference type="Gene3D" id="1.10.1040.10">
    <property type="entry name" value="N-(1-d-carboxylethyl)-l-norvaline Dehydrogenase, domain 2"/>
    <property type="match status" value="1"/>
</dbReference>
<evidence type="ECO:0000256" key="10">
    <source>
        <dbReference type="ARBA" id="ARBA00066687"/>
    </source>
</evidence>
<feature type="binding site" evidence="13">
    <location>
        <position position="135"/>
    </location>
    <ligand>
        <name>sn-glycerol 3-phosphate</name>
        <dbReference type="ChEBI" id="CHEBI:57597"/>
    </ligand>
</feature>
<feature type="domain" description="Glycerol-3-phosphate dehydrogenase NAD-dependent N-terminal" evidence="19">
    <location>
        <begin position="3"/>
        <end position="155"/>
    </location>
</feature>
<proteinExistence type="inferred from homology"/>
<evidence type="ECO:0000256" key="4">
    <source>
        <dbReference type="ARBA" id="ARBA00023002"/>
    </source>
</evidence>
<dbReference type="FunFam" id="1.10.1040.10:FF:000001">
    <property type="entry name" value="Glycerol-3-phosphate dehydrogenase [NAD(P)+]"/>
    <property type="match status" value="1"/>
</dbReference>
<name>A0A1X7IYV3_9BACT</name>
<keyword evidence="6 13" id="KW-0443">Lipid metabolism</keyword>
<feature type="binding site" evidence="13">
    <location>
        <position position="139"/>
    </location>
    <ligand>
        <name>NADPH</name>
        <dbReference type="ChEBI" id="CHEBI:57783"/>
    </ligand>
</feature>
<dbReference type="GO" id="GO:0051287">
    <property type="term" value="F:NAD binding"/>
    <property type="evidence" value="ECO:0007669"/>
    <property type="project" value="InterPro"/>
</dbReference>
<dbReference type="AlphaFoldDB" id="A0A1X7IYV3"/>
<dbReference type="GO" id="GO:0141153">
    <property type="term" value="F:glycerol-3-phosphate dehydrogenase (NADP+) activity"/>
    <property type="evidence" value="ECO:0007669"/>
    <property type="project" value="RHEA"/>
</dbReference>
<keyword evidence="22" id="KW-1185">Reference proteome</keyword>
<dbReference type="GO" id="GO:0046167">
    <property type="term" value="P:glycerol-3-phosphate biosynthetic process"/>
    <property type="evidence" value="ECO:0007669"/>
    <property type="project" value="UniProtKB-UniRule"/>
</dbReference>
<gene>
    <name evidence="13" type="primary">gpsA</name>
    <name evidence="21" type="ORF">SAMN06275492_10629</name>
</gene>
<comment type="function">
    <text evidence="13">Catalyzes the reduction of the glycolytic intermediate dihydroxyacetone phosphate (DHAP) to sn-glycerol 3-phosphate (G3P), the key precursor for phospholipid synthesis.</text>
</comment>
<dbReference type="FunFam" id="3.40.50.720:FF:000019">
    <property type="entry name" value="Glycerol-3-phosphate dehydrogenase [NAD(P)+]"/>
    <property type="match status" value="1"/>
</dbReference>
<feature type="binding site" evidence="16">
    <location>
        <position position="139"/>
    </location>
    <ligand>
        <name>NAD(+)</name>
        <dbReference type="ChEBI" id="CHEBI:57540"/>
    </ligand>
</feature>
<keyword evidence="13" id="KW-0547">Nucleotide-binding</keyword>
<feature type="domain" description="Glycerol-3-phosphate dehydrogenase NAD-dependent C-terminal" evidence="20">
    <location>
        <begin position="179"/>
        <end position="319"/>
    </location>
</feature>
<dbReference type="GO" id="GO:0006650">
    <property type="term" value="P:glycerophospholipid metabolic process"/>
    <property type="evidence" value="ECO:0007669"/>
    <property type="project" value="UniProtKB-UniRule"/>
</dbReference>
<dbReference type="PANTHER" id="PTHR11728">
    <property type="entry name" value="GLYCEROL-3-PHOSPHATE DEHYDROGENASE"/>
    <property type="match status" value="1"/>
</dbReference>
<feature type="binding site" evidence="16">
    <location>
        <position position="254"/>
    </location>
    <ligand>
        <name>NAD(+)</name>
        <dbReference type="ChEBI" id="CHEBI:57540"/>
    </ligand>
</feature>
<evidence type="ECO:0000256" key="12">
    <source>
        <dbReference type="ARBA" id="ARBA00080511"/>
    </source>
</evidence>
<feature type="binding site" evidence="13">
    <location>
        <position position="12"/>
    </location>
    <ligand>
        <name>NADPH</name>
        <dbReference type="ChEBI" id="CHEBI:57783"/>
    </ligand>
</feature>
<feature type="binding site" evidence="13">
    <location>
        <position position="33"/>
    </location>
    <ligand>
        <name>NADPH</name>
        <dbReference type="ChEBI" id="CHEBI:57783"/>
    </ligand>
</feature>
<accession>A0A1X7IYV3</accession>
<dbReference type="NCBIfam" id="NF000942">
    <property type="entry name" value="PRK00094.1-4"/>
    <property type="match status" value="1"/>
</dbReference>
<dbReference type="SUPFAM" id="SSF48179">
    <property type="entry name" value="6-phosphogluconate dehydrogenase C-terminal domain-like"/>
    <property type="match status" value="1"/>
</dbReference>
<feature type="binding site" evidence="13">
    <location>
        <position position="49"/>
    </location>
    <ligand>
        <name>NADPH</name>
        <dbReference type="ChEBI" id="CHEBI:57783"/>
    </ligand>
</feature>
<evidence type="ECO:0000256" key="14">
    <source>
        <dbReference type="PIRSR" id="PIRSR000114-1"/>
    </source>
</evidence>
<feature type="binding site" evidence="15">
    <location>
        <begin position="254"/>
        <end position="255"/>
    </location>
    <ligand>
        <name>substrate</name>
    </ligand>
</feature>
<dbReference type="NCBIfam" id="NF000940">
    <property type="entry name" value="PRK00094.1-2"/>
    <property type="match status" value="1"/>
</dbReference>
<feature type="binding site" evidence="13">
    <location>
        <position position="32"/>
    </location>
    <ligand>
        <name>NADPH</name>
        <dbReference type="ChEBI" id="CHEBI:57783"/>
    </ligand>
</feature>
<keyword evidence="3 13" id="KW-0521">NADP</keyword>
<feature type="binding site" evidence="13">
    <location>
        <position position="254"/>
    </location>
    <ligand>
        <name>NADPH</name>
        <dbReference type="ChEBI" id="CHEBI:57783"/>
    </ligand>
</feature>
<keyword evidence="8 13" id="KW-1208">Phospholipid metabolism</keyword>
<feature type="binding site" evidence="13">
    <location>
        <position position="255"/>
    </location>
    <ligand>
        <name>sn-glycerol 3-phosphate</name>
        <dbReference type="ChEBI" id="CHEBI:57597"/>
    </ligand>
</feature>
<feature type="binding site" evidence="13">
    <location>
        <position position="190"/>
    </location>
    <ligand>
        <name>sn-glycerol 3-phosphate</name>
        <dbReference type="ChEBI" id="CHEBI:57597"/>
    </ligand>
</feature>
<evidence type="ECO:0000256" key="1">
    <source>
        <dbReference type="ARBA" id="ARBA00011009"/>
    </source>
</evidence>
<keyword evidence="7 13" id="KW-0594">Phospholipid biosynthesis</keyword>
<feature type="binding site" evidence="13">
    <location>
        <position position="278"/>
    </location>
    <ligand>
        <name>NADPH</name>
        <dbReference type="ChEBI" id="CHEBI:57783"/>
    </ligand>
</feature>
<reference evidence="22" key="1">
    <citation type="submission" date="2017-04" db="EMBL/GenBank/DDBJ databases">
        <authorList>
            <person name="Varghese N."/>
            <person name="Submissions S."/>
        </authorList>
    </citation>
    <scope>NUCLEOTIDE SEQUENCE [LARGE SCALE GENOMIC DNA]</scope>
    <source>
        <strain evidence="22">USBA 82</strain>
    </source>
</reference>
<evidence type="ECO:0000256" key="5">
    <source>
        <dbReference type="ARBA" id="ARBA00023027"/>
    </source>
</evidence>
<feature type="binding site" evidence="13">
    <location>
        <position position="137"/>
    </location>
    <ligand>
        <name>sn-glycerol 3-phosphate</name>
        <dbReference type="ChEBI" id="CHEBI:57597"/>
    </ligand>
</feature>
<dbReference type="Pfam" id="PF01210">
    <property type="entry name" value="NAD_Gly3P_dh_N"/>
    <property type="match status" value="1"/>
</dbReference>
<evidence type="ECO:0000256" key="2">
    <source>
        <dbReference type="ARBA" id="ARBA00022516"/>
    </source>
</evidence>
<dbReference type="SUPFAM" id="SSF51735">
    <property type="entry name" value="NAD(P)-binding Rossmann-fold domains"/>
    <property type="match status" value="1"/>
</dbReference>
<evidence type="ECO:0000256" key="9">
    <source>
        <dbReference type="ARBA" id="ARBA00052716"/>
    </source>
</evidence>
<dbReference type="InterPro" id="IPR036291">
    <property type="entry name" value="NAD(P)-bd_dom_sf"/>
</dbReference>
<dbReference type="PRINTS" id="PR00077">
    <property type="entry name" value="GPDHDRGNASE"/>
</dbReference>
<dbReference type="Pfam" id="PF07479">
    <property type="entry name" value="NAD_Gly3P_dh_C"/>
    <property type="match status" value="1"/>
</dbReference>
<dbReference type="PIRSF" id="PIRSF000114">
    <property type="entry name" value="Glycerol-3-P_dh"/>
    <property type="match status" value="1"/>
</dbReference>
<evidence type="ECO:0000256" key="17">
    <source>
        <dbReference type="RuleBase" id="RU000437"/>
    </source>
</evidence>
<dbReference type="InterPro" id="IPR008927">
    <property type="entry name" value="6-PGluconate_DH-like_C_sf"/>
</dbReference>
<dbReference type="InterPro" id="IPR011128">
    <property type="entry name" value="G3P_DH_NAD-dep_N"/>
</dbReference>
<evidence type="ECO:0000259" key="19">
    <source>
        <dbReference type="Pfam" id="PF01210"/>
    </source>
</evidence>
<keyword evidence="4 13" id="KW-0560">Oxidoreductase</keyword>
<dbReference type="EMBL" id="FXBB01000006">
    <property type="protein sequence ID" value="SMG19611.1"/>
    <property type="molecule type" value="Genomic_DNA"/>
</dbReference>
<dbReference type="STRING" id="561720.SAMN06275492_10629"/>
<dbReference type="PROSITE" id="PS00957">
    <property type="entry name" value="NAD_G3PDH"/>
    <property type="match status" value="1"/>
</dbReference>
<feature type="binding site" evidence="13">
    <location>
        <position position="280"/>
    </location>
    <ligand>
        <name>NADPH</name>
        <dbReference type="ChEBI" id="CHEBI:57783"/>
    </ligand>
</feature>
<feature type="binding site" evidence="13">
    <location>
        <position position="253"/>
    </location>
    <ligand>
        <name>sn-glycerol 3-phosphate</name>
        <dbReference type="ChEBI" id="CHEBI:57597"/>
    </ligand>
</feature>
<dbReference type="OrthoDB" id="9812273at2"/>
<dbReference type="Gene3D" id="3.40.50.720">
    <property type="entry name" value="NAD(P)-binding Rossmann-like Domain"/>
    <property type="match status" value="1"/>
</dbReference>
<evidence type="ECO:0000256" key="18">
    <source>
        <dbReference type="SAM" id="MobiDB-lite"/>
    </source>
</evidence>
<evidence type="ECO:0000256" key="13">
    <source>
        <dbReference type="HAMAP-Rule" id="MF_00394"/>
    </source>
</evidence>
<dbReference type="EC" id="1.1.1.94" evidence="10 13"/>
<dbReference type="GO" id="GO:0008654">
    <property type="term" value="P:phospholipid biosynthetic process"/>
    <property type="evidence" value="ECO:0007669"/>
    <property type="project" value="UniProtKB-KW"/>
</dbReference>
<dbReference type="InterPro" id="IPR006168">
    <property type="entry name" value="G3P_DH_NAD-dep"/>
</dbReference>
<organism evidence="21 22">
    <name type="scientific">Dethiosulfovibrio salsuginis</name>
    <dbReference type="NCBI Taxonomy" id="561720"/>
    <lineage>
        <taxon>Bacteria</taxon>
        <taxon>Thermotogati</taxon>
        <taxon>Synergistota</taxon>
        <taxon>Synergistia</taxon>
        <taxon>Synergistales</taxon>
        <taxon>Dethiosulfovibrionaceae</taxon>
        <taxon>Dethiosulfovibrio</taxon>
    </lineage>
</organism>
<protein>
    <recommendedName>
        <fullName evidence="11 13">Glycerol-3-phosphate dehydrogenase [NAD(P)+]</fullName>
        <ecNumber evidence="10 13">1.1.1.94</ecNumber>
    </recommendedName>
    <alternativeName>
        <fullName evidence="13">NAD(P)(+)-dependent glycerol-3-phosphate dehydrogenase</fullName>
    </alternativeName>
    <alternativeName>
        <fullName evidence="12 13">NAD(P)H-dependent dihydroxyacetone-phosphate reductase</fullName>
    </alternativeName>
</protein>
<comment type="catalytic activity">
    <reaction evidence="13">
        <text>sn-glycerol 3-phosphate + NAD(+) = dihydroxyacetone phosphate + NADH + H(+)</text>
        <dbReference type="Rhea" id="RHEA:11092"/>
        <dbReference type="ChEBI" id="CHEBI:15378"/>
        <dbReference type="ChEBI" id="CHEBI:57540"/>
        <dbReference type="ChEBI" id="CHEBI:57597"/>
        <dbReference type="ChEBI" id="CHEBI:57642"/>
        <dbReference type="ChEBI" id="CHEBI:57945"/>
        <dbReference type="EC" id="1.1.1.94"/>
    </reaction>
</comment>
<evidence type="ECO:0000256" key="7">
    <source>
        <dbReference type="ARBA" id="ARBA00023209"/>
    </source>
</evidence>
<evidence type="ECO:0000256" key="6">
    <source>
        <dbReference type="ARBA" id="ARBA00023098"/>
    </source>
</evidence>
<dbReference type="RefSeq" id="WP_085544028.1">
    <property type="nucleotide sequence ID" value="NZ_FXBB01000006.1"/>
</dbReference>
<feature type="region of interest" description="Disordered" evidence="18">
    <location>
        <begin position="323"/>
        <end position="343"/>
    </location>
</feature>
<evidence type="ECO:0000256" key="8">
    <source>
        <dbReference type="ARBA" id="ARBA00023264"/>
    </source>
</evidence>
<keyword evidence="13" id="KW-0963">Cytoplasm</keyword>
<feature type="active site" description="Proton acceptor" evidence="13 14">
    <location>
        <position position="190"/>
    </location>
</feature>
<dbReference type="GO" id="GO:0005975">
    <property type="term" value="P:carbohydrate metabolic process"/>
    <property type="evidence" value="ECO:0007669"/>
    <property type="project" value="InterPro"/>
</dbReference>
<dbReference type="GO" id="GO:0005829">
    <property type="term" value="C:cytosol"/>
    <property type="evidence" value="ECO:0007669"/>
    <property type="project" value="TreeGrafter"/>
</dbReference>
<feature type="binding site" evidence="13">
    <location>
        <position position="107"/>
    </location>
    <ligand>
        <name>sn-glycerol 3-phosphate</name>
        <dbReference type="ChEBI" id="CHEBI:57597"/>
    </ligand>
</feature>
<feature type="binding site" evidence="16">
    <location>
        <begin position="8"/>
        <end position="13"/>
    </location>
    <ligand>
        <name>NAD(+)</name>
        <dbReference type="ChEBI" id="CHEBI:57540"/>
    </ligand>
</feature>
<evidence type="ECO:0000256" key="15">
    <source>
        <dbReference type="PIRSR" id="PIRSR000114-2"/>
    </source>
</evidence>
<evidence type="ECO:0000259" key="20">
    <source>
        <dbReference type="Pfam" id="PF07479"/>
    </source>
</evidence>
<feature type="binding site" evidence="13">
    <location>
        <position position="107"/>
    </location>
    <ligand>
        <name>NADPH</name>
        <dbReference type="ChEBI" id="CHEBI:57783"/>
    </ligand>
</feature>